<dbReference type="EMBL" id="CDMZ01000307">
    <property type="protein sequence ID" value="CEM11438.1"/>
    <property type="molecule type" value="Genomic_DNA"/>
</dbReference>
<evidence type="ECO:0000256" key="1">
    <source>
        <dbReference type="ARBA" id="ARBA00004127"/>
    </source>
</evidence>
<accession>A0A0G4FE07</accession>
<feature type="transmembrane region" description="Helical" evidence="9">
    <location>
        <begin position="20"/>
        <end position="38"/>
    </location>
</feature>
<feature type="transmembrane region" description="Helical" evidence="9">
    <location>
        <begin position="437"/>
        <end position="459"/>
    </location>
</feature>
<evidence type="ECO:0000256" key="9">
    <source>
        <dbReference type="SAM" id="Phobius"/>
    </source>
</evidence>
<feature type="transmembrane region" description="Helical" evidence="9">
    <location>
        <begin position="506"/>
        <end position="530"/>
    </location>
</feature>
<dbReference type="InterPro" id="IPR011992">
    <property type="entry name" value="EF-hand-dom_pair"/>
</dbReference>
<feature type="compositionally biased region" description="Acidic residues" evidence="8">
    <location>
        <begin position="403"/>
        <end position="419"/>
    </location>
</feature>
<feature type="transmembrane region" description="Helical" evidence="9">
    <location>
        <begin position="536"/>
        <end position="556"/>
    </location>
</feature>
<protein>
    <recommendedName>
        <fullName evidence="10">EF-hand domain-containing protein</fullName>
    </recommendedName>
</protein>
<feature type="transmembrane region" description="Helical" evidence="9">
    <location>
        <begin position="91"/>
        <end position="110"/>
    </location>
</feature>
<dbReference type="PANTHER" id="PTHR31503">
    <property type="entry name" value="VACUOLAR CALCIUM ION TRANSPORTER"/>
    <property type="match status" value="1"/>
</dbReference>
<evidence type="ECO:0000259" key="10">
    <source>
        <dbReference type="PROSITE" id="PS50222"/>
    </source>
</evidence>
<dbReference type="SMART" id="SM00054">
    <property type="entry name" value="EFh"/>
    <property type="match status" value="2"/>
</dbReference>
<evidence type="ECO:0000256" key="2">
    <source>
        <dbReference type="ARBA" id="ARBA00022448"/>
    </source>
</evidence>
<feature type="transmembrane region" description="Helical" evidence="9">
    <location>
        <begin position="568"/>
        <end position="588"/>
    </location>
</feature>
<dbReference type="Gene3D" id="1.10.238.10">
    <property type="entry name" value="EF-hand"/>
    <property type="match status" value="1"/>
</dbReference>
<dbReference type="PROSITE" id="PS50222">
    <property type="entry name" value="EF_HAND_2"/>
    <property type="match status" value="2"/>
</dbReference>
<evidence type="ECO:0000256" key="6">
    <source>
        <dbReference type="ARBA" id="ARBA00023065"/>
    </source>
</evidence>
<name>A0A0G4FE07_9ALVE</name>
<comment type="subcellular location">
    <subcellularLocation>
        <location evidence="1">Endomembrane system</location>
        <topology evidence="1">Multi-pass membrane protein</topology>
    </subcellularLocation>
</comment>
<keyword evidence="6" id="KW-0406">Ion transport</keyword>
<dbReference type="PhylomeDB" id="A0A0G4FE07"/>
<dbReference type="GO" id="GO:0012505">
    <property type="term" value="C:endomembrane system"/>
    <property type="evidence" value="ECO:0007669"/>
    <property type="project" value="UniProtKB-SubCell"/>
</dbReference>
<dbReference type="PANTHER" id="PTHR31503:SF36">
    <property type="entry name" value="SODIUM_CALCIUM EXCHANGER MEMBRANE REGION DOMAIN-CONTAINING PROTEIN"/>
    <property type="match status" value="1"/>
</dbReference>
<feature type="transmembrane region" description="Helical" evidence="9">
    <location>
        <begin position="471"/>
        <end position="494"/>
    </location>
</feature>
<dbReference type="Pfam" id="PF01699">
    <property type="entry name" value="Na_Ca_ex"/>
    <property type="match status" value="1"/>
</dbReference>
<dbReference type="InterPro" id="IPR004713">
    <property type="entry name" value="CaH_exchang"/>
</dbReference>
<dbReference type="InterPro" id="IPR018247">
    <property type="entry name" value="EF_Hand_1_Ca_BS"/>
</dbReference>
<keyword evidence="5 9" id="KW-1133">Transmembrane helix</keyword>
<feature type="transmembrane region" description="Helical" evidence="9">
    <location>
        <begin position="193"/>
        <end position="215"/>
    </location>
</feature>
<dbReference type="GO" id="GO:0005509">
    <property type="term" value="F:calcium ion binding"/>
    <property type="evidence" value="ECO:0007669"/>
    <property type="project" value="InterPro"/>
</dbReference>
<feature type="region of interest" description="Disordered" evidence="8">
    <location>
        <begin position="363"/>
        <end position="426"/>
    </location>
</feature>
<dbReference type="InterPro" id="IPR004837">
    <property type="entry name" value="NaCa_Exmemb"/>
</dbReference>
<dbReference type="SUPFAM" id="SSF47473">
    <property type="entry name" value="EF-hand"/>
    <property type="match status" value="1"/>
</dbReference>
<sequence length="589" mass="64778">MGEVLGKLFIDPASLEGDYAFVQVLFLGAVYGYILFYASNLISSGSELLLLVPSLAGLVGSVVLPILGAVPDGAIVLFSGIGENAQEELKVGVGALAGSTIMLFTIPWFLSIMGGRVNIENGQCTYTKPAGAPVGWSKLSPPGNFSPWKTGVECEASIGVNAKIVMLTALSYLIIQLPAFYSSGVPEYVARDFQNGFALAGMIVTFLAFVAYLIYQARVASQSKVVEDRILETQKSAISSGKLNLRGVMYEVYKLSQRRAARDNRTGREAALVQQQQNHQKKLEELLRPFFLRLDMDNSGRLETHEIRRIFHVLGERPSPAELSAFFEKCDRDKSGAVDFNEFVSAMEDFVLQRSDVFAQEPSPEALEQGMSMESPPESPSRTVRGLAQQPESEAAAPTAAEPEGEEEDDETEEEEIPEDLAHLSPEQQQTRIKMRAFYQMGLGTALVLLFSDPMVSVMSNVGTRTGISSFYISFILAPLASNASEVIASYNYALKKTRKTITISFAALEGAASMNNTFCLFVFLTLIYIQKLTWQFSAETMAILLVEVIMSLVALRRVHRLGDGMLVLTLYPLSIFIVWALENWFGWD</sequence>
<dbReference type="VEuPathDB" id="CryptoDB:Cvel_16548"/>
<dbReference type="PROSITE" id="PS00018">
    <property type="entry name" value="EF_HAND_1"/>
    <property type="match status" value="2"/>
</dbReference>
<evidence type="ECO:0000313" key="11">
    <source>
        <dbReference type="EMBL" id="CEM11438.1"/>
    </source>
</evidence>
<feature type="domain" description="EF-hand" evidence="10">
    <location>
        <begin position="282"/>
        <end position="317"/>
    </location>
</feature>
<feature type="compositionally biased region" description="Low complexity" evidence="8">
    <location>
        <begin position="391"/>
        <end position="402"/>
    </location>
</feature>
<keyword evidence="7 9" id="KW-0472">Membrane</keyword>
<evidence type="ECO:0000256" key="5">
    <source>
        <dbReference type="ARBA" id="ARBA00022989"/>
    </source>
</evidence>
<dbReference type="GO" id="GO:0015369">
    <property type="term" value="F:calcium:proton antiporter activity"/>
    <property type="evidence" value="ECO:0007669"/>
    <property type="project" value="TreeGrafter"/>
</dbReference>
<evidence type="ECO:0000256" key="4">
    <source>
        <dbReference type="ARBA" id="ARBA00022837"/>
    </source>
</evidence>
<evidence type="ECO:0000256" key="7">
    <source>
        <dbReference type="ARBA" id="ARBA00023136"/>
    </source>
</evidence>
<dbReference type="GO" id="GO:0016020">
    <property type="term" value="C:membrane"/>
    <property type="evidence" value="ECO:0007669"/>
    <property type="project" value="InterPro"/>
</dbReference>
<gene>
    <name evidence="11" type="ORF">Cvel_16548</name>
</gene>
<dbReference type="InterPro" id="IPR002048">
    <property type="entry name" value="EF_hand_dom"/>
</dbReference>
<dbReference type="CDD" id="cd00051">
    <property type="entry name" value="EFh"/>
    <property type="match status" value="1"/>
</dbReference>
<proteinExistence type="predicted"/>
<evidence type="ECO:0000256" key="3">
    <source>
        <dbReference type="ARBA" id="ARBA00022692"/>
    </source>
</evidence>
<dbReference type="AlphaFoldDB" id="A0A0G4FE07"/>
<keyword evidence="3 9" id="KW-0812">Transmembrane</keyword>
<reference evidence="11" key="1">
    <citation type="submission" date="2014-11" db="EMBL/GenBank/DDBJ databases">
        <authorList>
            <person name="Otto D Thomas"/>
            <person name="Naeem Raeece"/>
        </authorList>
    </citation>
    <scope>NUCLEOTIDE SEQUENCE</scope>
</reference>
<dbReference type="Pfam" id="PF13499">
    <property type="entry name" value="EF-hand_7"/>
    <property type="match status" value="1"/>
</dbReference>
<evidence type="ECO:0000256" key="8">
    <source>
        <dbReference type="SAM" id="MobiDB-lite"/>
    </source>
</evidence>
<feature type="transmembrane region" description="Helical" evidence="9">
    <location>
        <begin position="50"/>
        <end position="71"/>
    </location>
</feature>
<keyword evidence="4" id="KW-0106">Calcium</keyword>
<dbReference type="GO" id="GO:0006874">
    <property type="term" value="P:intracellular calcium ion homeostasis"/>
    <property type="evidence" value="ECO:0007669"/>
    <property type="project" value="TreeGrafter"/>
</dbReference>
<keyword evidence="2" id="KW-0813">Transport</keyword>
<organism evidence="11">
    <name type="scientific">Chromera velia CCMP2878</name>
    <dbReference type="NCBI Taxonomy" id="1169474"/>
    <lineage>
        <taxon>Eukaryota</taxon>
        <taxon>Sar</taxon>
        <taxon>Alveolata</taxon>
        <taxon>Colpodellida</taxon>
        <taxon>Chromeraceae</taxon>
        <taxon>Chromera</taxon>
    </lineage>
</organism>
<feature type="transmembrane region" description="Helical" evidence="9">
    <location>
        <begin position="164"/>
        <end position="181"/>
    </location>
</feature>
<feature type="domain" description="EF-hand" evidence="10">
    <location>
        <begin position="318"/>
        <end position="353"/>
    </location>
</feature>